<dbReference type="RefSeq" id="XP_040768130.1">
    <property type="nucleotide sequence ID" value="XM_040902398.1"/>
</dbReference>
<feature type="compositionally biased region" description="Polar residues" evidence="2">
    <location>
        <begin position="313"/>
        <end position="322"/>
    </location>
</feature>
<reference evidence="4 5" key="1">
    <citation type="journal article" date="2016" name="Mol. Biol. Evol.">
        <title>Comparative Genomics of Early-Diverging Mushroom-Forming Fungi Provides Insights into the Origins of Lignocellulose Decay Capabilities.</title>
        <authorList>
            <person name="Nagy L.G."/>
            <person name="Riley R."/>
            <person name="Tritt A."/>
            <person name="Adam C."/>
            <person name="Daum C."/>
            <person name="Floudas D."/>
            <person name="Sun H."/>
            <person name="Yadav J.S."/>
            <person name="Pangilinan J."/>
            <person name="Larsson K.H."/>
            <person name="Matsuura K."/>
            <person name="Barry K."/>
            <person name="Labutti K."/>
            <person name="Kuo R."/>
            <person name="Ohm R.A."/>
            <person name="Bhattacharya S.S."/>
            <person name="Shirouzu T."/>
            <person name="Yoshinaga Y."/>
            <person name="Martin F.M."/>
            <person name="Grigoriev I.V."/>
            <person name="Hibbett D.S."/>
        </authorList>
    </citation>
    <scope>NUCLEOTIDE SEQUENCE [LARGE SCALE GENOMIC DNA]</scope>
    <source>
        <strain evidence="4 5">93-53</strain>
    </source>
</reference>
<accession>A0A165GID2</accession>
<feature type="compositionally biased region" description="Polar residues" evidence="2">
    <location>
        <begin position="166"/>
        <end position="198"/>
    </location>
</feature>
<feature type="zinc finger region" description="C3H1-type" evidence="1">
    <location>
        <begin position="196"/>
        <end position="223"/>
    </location>
</feature>
<protein>
    <recommendedName>
        <fullName evidence="3">C3H1-type domain-containing protein</fullName>
    </recommendedName>
</protein>
<feature type="compositionally biased region" description="Low complexity" evidence="2">
    <location>
        <begin position="40"/>
        <end position="53"/>
    </location>
</feature>
<evidence type="ECO:0000256" key="1">
    <source>
        <dbReference type="PROSITE-ProRule" id="PRU00723"/>
    </source>
</evidence>
<proteinExistence type="predicted"/>
<evidence type="ECO:0000259" key="3">
    <source>
        <dbReference type="PROSITE" id="PS50103"/>
    </source>
</evidence>
<organism evidence="4 5">
    <name type="scientific">Laetiporus sulphureus 93-53</name>
    <dbReference type="NCBI Taxonomy" id="1314785"/>
    <lineage>
        <taxon>Eukaryota</taxon>
        <taxon>Fungi</taxon>
        <taxon>Dikarya</taxon>
        <taxon>Basidiomycota</taxon>
        <taxon>Agaricomycotina</taxon>
        <taxon>Agaricomycetes</taxon>
        <taxon>Polyporales</taxon>
        <taxon>Laetiporus</taxon>
    </lineage>
</organism>
<dbReference type="GeneID" id="63819429"/>
<name>A0A165GID2_9APHY</name>
<dbReference type="AlphaFoldDB" id="A0A165GID2"/>
<dbReference type="Proteomes" id="UP000076871">
    <property type="component" value="Unassembled WGS sequence"/>
</dbReference>
<evidence type="ECO:0000256" key="2">
    <source>
        <dbReference type="SAM" id="MobiDB-lite"/>
    </source>
</evidence>
<dbReference type="InParanoid" id="A0A165GID2"/>
<keyword evidence="1" id="KW-0479">Metal-binding</keyword>
<feature type="region of interest" description="Disordered" evidence="2">
    <location>
        <begin position="109"/>
        <end position="322"/>
    </location>
</feature>
<dbReference type="GO" id="GO:0008270">
    <property type="term" value="F:zinc ion binding"/>
    <property type="evidence" value="ECO:0007669"/>
    <property type="project" value="UniProtKB-KW"/>
</dbReference>
<dbReference type="InterPro" id="IPR000571">
    <property type="entry name" value="Znf_CCCH"/>
</dbReference>
<feature type="compositionally biased region" description="Basic and acidic residues" evidence="2">
    <location>
        <begin position="109"/>
        <end position="119"/>
    </location>
</feature>
<dbReference type="PROSITE" id="PS50103">
    <property type="entry name" value="ZF_C3H1"/>
    <property type="match status" value="1"/>
</dbReference>
<feature type="domain" description="C3H1-type" evidence="3">
    <location>
        <begin position="196"/>
        <end position="223"/>
    </location>
</feature>
<keyword evidence="1" id="KW-0862">Zinc</keyword>
<feature type="compositionally biased region" description="Polar residues" evidence="2">
    <location>
        <begin position="54"/>
        <end position="63"/>
    </location>
</feature>
<dbReference type="EMBL" id="KV427609">
    <property type="protein sequence ID" value="KZT10390.1"/>
    <property type="molecule type" value="Genomic_DNA"/>
</dbReference>
<evidence type="ECO:0000313" key="4">
    <source>
        <dbReference type="EMBL" id="KZT10390.1"/>
    </source>
</evidence>
<gene>
    <name evidence="4" type="ORF">LAESUDRAFT_423507</name>
</gene>
<feature type="region of interest" description="Disordered" evidence="2">
    <location>
        <begin position="1"/>
        <end position="97"/>
    </location>
</feature>
<sequence>MSPVMTTQTTDRKMKARTRTAQAKRSPPAKSTDNEISNTPAGPSSSPVVASVATAQSKTTAESGITMAIPKFAMQTPDQTAGVAAPRTHQKRRKVPSVCRSCLDGHCKKGDECPRRQSLRESATTSQKRAQELDRSMQCTPIPDEGDELYKDEEILSSPLGAVDTTARTDSSQETDNRSEATSINKRVNRKTQIQQAKRSICWSHVHGRCKNGDQCPRKHSKRRERDAKKPLPSVGKDGIATSTSGGDEELLEMPVDRSKASVSGQPQVQANPSQSSHEDILEMIATAEKTAAQMHSASEPKNELRSLPSAAADNQPSRFSY</sequence>
<keyword evidence="1" id="KW-0863">Zinc-finger</keyword>
<evidence type="ECO:0000313" key="5">
    <source>
        <dbReference type="Proteomes" id="UP000076871"/>
    </source>
</evidence>
<feature type="compositionally biased region" description="Polar residues" evidence="2">
    <location>
        <begin position="19"/>
        <end position="39"/>
    </location>
</feature>
<keyword evidence="5" id="KW-1185">Reference proteome</keyword>
<dbReference type="Gene3D" id="4.10.1000.10">
    <property type="entry name" value="Zinc finger, CCCH-type"/>
    <property type="match status" value="1"/>
</dbReference>
<feature type="compositionally biased region" description="Polar residues" evidence="2">
    <location>
        <begin position="261"/>
        <end position="276"/>
    </location>
</feature>